<accession>T2KQV5</accession>
<evidence type="ECO:0000256" key="3">
    <source>
        <dbReference type="SAM" id="SignalP"/>
    </source>
</evidence>
<keyword evidence="2" id="KW-0472">Membrane</keyword>
<dbReference type="GO" id="GO:0019867">
    <property type="term" value="C:outer membrane"/>
    <property type="evidence" value="ECO:0007669"/>
    <property type="project" value="InterPro"/>
</dbReference>
<feature type="chain" id="PRO_5004591188" evidence="3">
    <location>
        <begin position="22"/>
        <end position="388"/>
    </location>
</feature>
<dbReference type="Gene3D" id="2.40.160.50">
    <property type="entry name" value="membrane protein fhac: a member of the omp85/tpsb transporter family"/>
    <property type="match status" value="1"/>
</dbReference>
<dbReference type="STRING" id="1347342.BN863_26520"/>
<dbReference type="OrthoDB" id="9771071at2"/>
<dbReference type="AlphaFoldDB" id="T2KQV5"/>
<name>T2KQV5_FORAG</name>
<evidence type="ECO:0000259" key="4">
    <source>
        <dbReference type="Pfam" id="PF01103"/>
    </source>
</evidence>
<dbReference type="RefSeq" id="WP_038531476.1">
    <property type="nucleotide sequence ID" value="NZ_HG315671.1"/>
</dbReference>
<keyword evidence="3" id="KW-0732">Signal</keyword>
<dbReference type="InterPro" id="IPR000184">
    <property type="entry name" value="Bac_surfAg_D15"/>
</dbReference>
<dbReference type="PATRIC" id="fig|1347342.6.peg.2668"/>
<evidence type="ECO:0000313" key="6">
    <source>
        <dbReference type="Proteomes" id="UP000016160"/>
    </source>
</evidence>
<reference evidence="5 6" key="1">
    <citation type="journal article" date="2013" name="Appl. Environ. Microbiol.">
        <title>The genome of the alga-associated marine flavobacterium Formosa agariphila KMM 3901T reveals a broad potential for degradation of algal polysaccharides.</title>
        <authorList>
            <person name="Mann A.J."/>
            <person name="Hahnke R.L."/>
            <person name="Huang S."/>
            <person name="Werner J."/>
            <person name="Xing P."/>
            <person name="Barbeyron T."/>
            <person name="Huettel B."/>
            <person name="Stueber K."/>
            <person name="Reinhardt R."/>
            <person name="Harder J."/>
            <person name="Gloeckner F.O."/>
            <person name="Amann R.I."/>
            <person name="Teeling H."/>
        </authorList>
    </citation>
    <scope>NUCLEOTIDE SEQUENCE [LARGE SCALE GENOMIC DNA]</scope>
    <source>
        <strain evidence="6">DSM 15362 / KCTC 12365 / LMG 23005 / KMM 3901</strain>
    </source>
</reference>
<evidence type="ECO:0000313" key="5">
    <source>
        <dbReference type="EMBL" id="CDF80364.1"/>
    </source>
</evidence>
<evidence type="ECO:0000256" key="1">
    <source>
        <dbReference type="ARBA" id="ARBA00004370"/>
    </source>
</evidence>
<gene>
    <name evidence="5" type="ORF">BN863_26520</name>
</gene>
<dbReference type="HOGENOM" id="CLU_046092_2_0_10"/>
<dbReference type="EMBL" id="HG315671">
    <property type="protein sequence ID" value="CDF80364.1"/>
    <property type="molecule type" value="Genomic_DNA"/>
</dbReference>
<organism evidence="5 6">
    <name type="scientific">Formosa agariphila (strain DSM 15362 / KCTC 12365 / LMG 23005 / KMM 3901 / M-2Alg 35-1)</name>
    <dbReference type="NCBI Taxonomy" id="1347342"/>
    <lineage>
        <taxon>Bacteria</taxon>
        <taxon>Pseudomonadati</taxon>
        <taxon>Bacteroidota</taxon>
        <taxon>Flavobacteriia</taxon>
        <taxon>Flavobacteriales</taxon>
        <taxon>Flavobacteriaceae</taxon>
        <taxon>Formosa</taxon>
    </lineage>
</organism>
<feature type="signal peptide" evidence="3">
    <location>
        <begin position="1"/>
        <end position="21"/>
    </location>
</feature>
<protein>
    <submittedName>
        <fullName evidence="5">Glyceraldehyde 3-phosphate dehydrogenase</fullName>
    </submittedName>
</protein>
<comment type="subcellular location">
    <subcellularLocation>
        <location evidence="1">Membrane</location>
    </subcellularLocation>
</comment>
<sequence>MKNTTPLFFVLMLSVCFFASAQQKETSKKQKFDKTIFKDSLDGKLDMSDFLIDFNGFIPVVQLITEPALGDIGVSASALFIKPNKQQTEGKYTPPDITLGSVGYTANKTWFLSAIRVASLPEHHLKYVIGATYGDLNMDYFRDLPNLGTQNFGFNFNVSTIFGVLLRQIADTDLYIGPEYFYLHNKIKPQFEANRFPDFEDRTSFTDNISSLGINIDFDKRDNIFTPDTGLYITSDFRISQDWLGSDFNFQNFHVGAFKYFNPSPKWVSGFRYEMSLQFGDAPFFMKPSIALRGVPLAKYQGDQTYVLETEQRYDWSLRWSSVVFGGLAKAPTENKNFKYSTMVYNYGTGFRYLVARKFKLRAGLDFAWSNNDFGWYVVVGTVWNDKN</sequence>
<dbReference type="eggNOG" id="COG4775">
    <property type="taxonomic scope" value="Bacteria"/>
</dbReference>
<feature type="domain" description="Bacterial surface antigen (D15)" evidence="4">
    <location>
        <begin position="146"/>
        <end position="277"/>
    </location>
</feature>
<keyword evidence="6" id="KW-1185">Reference proteome</keyword>
<dbReference type="Proteomes" id="UP000016160">
    <property type="component" value="Chromosome"/>
</dbReference>
<evidence type="ECO:0000256" key="2">
    <source>
        <dbReference type="ARBA" id="ARBA00023136"/>
    </source>
</evidence>
<dbReference type="Pfam" id="PF01103">
    <property type="entry name" value="Omp85"/>
    <property type="match status" value="1"/>
</dbReference>
<proteinExistence type="predicted"/>